<sequence length="65" mass="7303">MSFSHSSCLTYHLKFRIQCSKERPKCRLCVHRNISCECPGQFFQASTNSPSASKTHLADSPGLSR</sequence>
<name>A0A5C6SEP5_FUSOC</name>
<accession>A0A5C6SEP5</accession>
<evidence type="ECO:0000313" key="3">
    <source>
        <dbReference type="Proteomes" id="UP000321331"/>
    </source>
</evidence>
<protein>
    <recommendedName>
        <fullName evidence="4">Zn(2)-C6 fungal-type domain-containing protein</fullName>
    </recommendedName>
</protein>
<feature type="compositionally biased region" description="Polar residues" evidence="1">
    <location>
        <begin position="45"/>
        <end position="54"/>
    </location>
</feature>
<dbReference type="EMBL" id="VMNF01000015">
    <property type="protein sequence ID" value="TXB96040.1"/>
    <property type="molecule type" value="Genomic_DNA"/>
</dbReference>
<comment type="caution">
    <text evidence="2">The sequence shown here is derived from an EMBL/GenBank/DDBJ whole genome shotgun (WGS) entry which is preliminary data.</text>
</comment>
<dbReference type="AlphaFoldDB" id="A0A5C6SEP5"/>
<evidence type="ECO:0000256" key="1">
    <source>
        <dbReference type="SAM" id="MobiDB-lite"/>
    </source>
</evidence>
<dbReference type="Proteomes" id="UP000321331">
    <property type="component" value="Unassembled WGS sequence"/>
</dbReference>
<reference evidence="2 3" key="1">
    <citation type="submission" date="2019-07" db="EMBL/GenBank/DDBJ databases">
        <title>The First High-Quality Draft Genome Sequence of the Causal Agent of the Current Panama Disease Epidemic.</title>
        <authorList>
            <person name="Warmington R.J."/>
            <person name="Kay W."/>
            <person name="Jeffries A."/>
            <person name="Bebber D."/>
            <person name="Moore K."/>
            <person name="Studholme D.J."/>
        </authorList>
    </citation>
    <scope>NUCLEOTIDE SEQUENCE [LARGE SCALE GENOMIC DNA]</scope>
    <source>
        <strain evidence="2 3">TR4</strain>
    </source>
</reference>
<feature type="region of interest" description="Disordered" evidence="1">
    <location>
        <begin position="45"/>
        <end position="65"/>
    </location>
</feature>
<organism evidence="2 3">
    <name type="scientific">Fusarium oxysporum f. sp. cubense</name>
    <dbReference type="NCBI Taxonomy" id="61366"/>
    <lineage>
        <taxon>Eukaryota</taxon>
        <taxon>Fungi</taxon>
        <taxon>Dikarya</taxon>
        <taxon>Ascomycota</taxon>
        <taxon>Pezizomycotina</taxon>
        <taxon>Sordariomycetes</taxon>
        <taxon>Hypocreomycetidae</taxon>
        <taxon>Hypocreales</taxon>
        <taxon>Nectriaceae</taxon>
        <taxon>Fusarium</taxon>
        <taxon>Fusarium oxysporum species complex</taxon>
    </lineage>
</organism>
<evidence type="ECO:0000313" key="2">
    <source>
        <dbReference type="EMBL" id="TXB96040.1"/>
    </source>
</evidence>
<evidence type="ECO:0008006" key="4">
    <source>
        <dbReference type="Google" id="ProtNLM"/>
    </source>
</evidence>
<proteinExistence type="predicted"/>
<gene>
    <name evidence="2" type="ORF">FocTR4_00016778</name>
</gene>